<dbReference type="InterPro" id="IPR050628">
    <property type="entry name" value="SNF2_RAD54_helicase_TF"/>
</dbReference>
<dbReference type="Gene3D" id="3.40.50.300">
    <property type="entry name" value="P-loop containing nucleotide triphosphate hydrolases"/>
    <property type="match status" value="1"/>
</dbReference>
<organism evidence="8 9">
    <name type="scientific">Aureobasidium mustum</name>
    <dbReference type="NCBI Taxonomy" id="2773714"/>
    <lineage>
        <taxon>Eukaryota</taxon>
        <taxon>Fungi</taxon>
        <taxon>Dikarya</taxon>
        <taxon>Ascomycota</taxon>
        <taxon>Pezizomycotina</taxon>
        <taxon>Dothideomycetes</taxon>
        <taxon>Dothideomycetidae</taxon>
        <taxon>Dothideales</taxon>
        <taxon>Saccotheciaceae</taxon>
        <taxon>Aureobasidium</taxon>
    </lineage>
</organism>
<dbReference type="GO" id="GO:0032259">
    <property type="term" value="P:methylation"/>
    <property type="evidence" value="ECO:0007669"/>
    <property type="project" value="UniProtKB-KW"/>
</dbReference>
<dbReference type="InterPro" id="IPR000330">
    <property type="entry name" value="SNF2_N"/>
</dbReference>
<evidence type="ECO:0000256" key="6">
    <source>
        <dbReference type="SAM" id="MobiDB-lite"/>
    </source>
</evidence>
<evidence type="ECO:0000256" key="4">
    <source>
        <dbReference type="ARBA" id="ARBA00022801"/>
    </source>
</evidence>
<feature type="region of interest" description="Disordered" evidence="6">
    <location>
        <begin position="206"/>
        <end position="230"/>
    </location>
</feature>
<evidence type="ECO:0000313" key="8">
    <source>
        <dbReference type="EMBL" id="CAD0094996.1"/>
    </source>
</evidence>
<keyword evidence="2" id="KW-0808">Transferase</keyword>
<dbReference type="InterPro" id="IPR027417">
    <property type="entry name" value="P-loop_NTPase"/>
</dbReference>
<feature type="compositionally biased region" description="Low complexity" evidence="6">
    <location>
        <begin position="93"/>
        <end position="106"/>
    </location>
</feature>
<dbReference type="Pfam" id="PF00176">
    <property type="entry name" value="SNF2-rel_dom"/>
    <property type="match status" value="1"/>
</dbReference>
<dbReference type="InterPro" id="IPR029063">
    <property type="entry name" value="SAM-dependent_MTases_sf"/>
</dbReference>
<feature type="compositionally biased region" description="Acidic residues" evidence="6">
    <location>
        <begin position="65"/>
        <end position="82"/>
    </location>
</feature>
<dbReference type="GO" id="GO:0016787">
    <property type="term" value="F:hydrolase activity"/>
    <property type="evidence" value="ECO:0007669"/>
    <property type="project" value="UniProtKB-KW"/>
</dbReference>
<feature type="region of interest" description="Disordered" evidence="6">
    <location>
        <begin position="1852"/>
        <end position="1884"/>
    </location>
</feature>
<keyword evidence="4" id="KW-0378">Hydrolase</keyword>
<dbReference type="InterPro" id="IPR014001">
    <property type="entry name" value="Helicase_ATP-bd"/>
</dbReference>
<proteinExistence type="predicted"/>
<evidence type="ECO:0000256" key="3">
    <source>
        <dbReference type="ARBA" id="ARBA00022741"/>
    </source>
</evidence>
<feature type="compositionally biased region" description="Acidic residues" evidence="6">
    <location>
        <begin position="1861"/>
        <end position="1877"/>
    </location>
</feature>
<comment type="caution">
    <text evidence="8">The sequence shown here is derived from an EMBL/GenBank/DDBJ whole genome shotgun (WGS) entry which is preliminary data.</text>
</comment>
<evidence type="ECO:0000256" key="1">
    <source>
        <dbReference type="ARBA" id="ARBA00022603"/>
    </source>
</evidence>
<dbReference type="InterPro" id="IPR038718">
    <property type="entry name" value="SNF2-like_sf"/>
</dbReference>
<sequence length="2261" mass="253559">MAKRRRNSDAAYAADSRASKKKTPSSTQPKSSAPLEEAPLTTRRSTRATKRLDYSDHTAYADIGDSNEEIEQQPEETSDIEEGSYTKSEDEQSASSIMSSTQSLSSDEPASEPESVDEPSRKKVKANSGHARKPAKSTPESTARNKSTQEANTSEQQEKPSMSKGNMLNLTTGKDRDIDVTLPPLSNIHSIFDDMVEKGFAKLSLPIDPEEPKKQNSRSKPPSVKANKDAPKYSLEDVCKHIGSRPLRVATMCSGTESPLLALDMISDCIRKREGSLELRYEHVFSAEIVPFKQAYIERNFSPPIIFRDITDITRGKDGKAITAYGGEVDIPGNVDLVIAGTACVDFSRLNNKRKTLQERGESGDTFAAVLAYAVRYRPTMLVLENVYGAPWDEMLREYRSNGYISAGVLVDSKHYYLPQTRQRGYMVCIDEKKLDACSIDHAVFREDFQDRMADFKRPASSPLSSFILPNDDPLVTRASQSMARQSELDSSLREVDWAVCEIGHINYRRENELGTARPLTDWQESGTLKLPEYCNRLWFGKQVERVWDFIDMSQLRKVNKTKSTSNQRSVTGYDPQYKTRIWDVSQNIHRFTDGAPFGIAPCLTPSGIFYITDRGGPLTYTESLMLQGLPLDRISFTTETERQIQDLAGNAMSTTVVGSAIASALLAGFKTLPQASAHLTSSKRAAFESVITSRDRLVPQPAPQTMVEGIDIHELCADACKSAAMCGCEGQISVSEKAIQTCSECGHTSCLTCGVKPSHQYGEPSEPERDEPDNFIQKWRSCIPMVLRFRSSKNLIMRIKESVNISEPSASDDEAMKQRELKQRYLNAVENIFSDPFTFKGFRRTSSWVVTYESSSFARLELVLGAHGCMWKLYAKPDDKLSGDDQIRKFFQEPVATAQVEEDAFFGVDWRWRMLQESHESSIELLIQGQGQSVPSWAARLGLPRHAEEEVWSELRIAKRSTNHLSNYNEAVYKQIQGTYKLLRDCGTAGESLYKRIEPTEASNMFLFLDPAPIGNPKDDCFVFARDHSKLQHDQFREITASVDAAWRPEAQSQTQSSLKILLNGHWITEGSCLLEEANVETTISSDLSNLTTDCSATKALVSLNFVLPSSMPMKLYEGQQRIRPDDEAFFAAFGWAMEPLRQIVGQQGAQDPLANSDCEECAPSFPEICWRVIEKSRGGCEFIPYEDSTTARKYENAIKSRPEPFVIEFSMQERSVTIDVGLSTTTLCHRAAGKLRMLTNSVDFVSWNLDTSWVEEPCAKFPPFTLLNNSDNVTHDTSLGWSNVIKLYDIQKRSLTWMKHQEQGIGPSFLVKEVEEALLPHLGWRLESEASTEVHVKGGILADHAGFGKTVTSLALIHSEFHERGAGAIVQDMQDISADDALIDIAATLIICPTKLVQQWADEVRRLLAYNDEELVTIVKVNDLKKKNLEVFKQAKIVIMDKNVLGEKSKYLEQLAMFAAMPEYTGKSTRGLRSYLRDAVSRIPGHLRIRERLRTRVNGNFGKLQTHLQEAYSEILKDPKYRQYAEESKRLKGKAYANKKKKTANVSNTASEDFDVFQYRKDIETCVLLEMFRFNRLVVDEFSYTEPYELVMYCNINADKRWALSATPRLKDPYDVSRMACFLGLNLPVGASAPGLLSNANMSALRKDMTDLEEFETFRQLPSRTAQKTIHTLAQQFLDTFVRQNVMRSGQYPSVDNLVPITLNADHRLVYTNISQKLNSQDMRIRKGRSREGEFSIMPKVTTAEEALLCIAAVYNPLKRLSTGQVEEDALPGLEGLVKQFGKDHAGVRESLQQSIKICVEKIPSSIKLFSTWVKDIATTNALNDEAVVDEIERMIDAITQQFLDARKSGKKRKLEQVDSGEEEDDALDQEESTGPEDAKKKIGAVSSDAKAYATSTRALRFAKNALKHEKRGQGSSHGLTCDGDGCENKADLHLSANCGHVLCSDCVEISRHRLGTCLAQGCKKDVRSYHLLDLGKLGKSVASNYGNKADELTTLLNRIAAQGEQAILFVQFDLQIDDMIEILVAAEISYHDPRKVKDDLFGAFTGIYGTKKAEKAKKGSKSKKNDKETNKKVQEKNDKETNKEVQEKNEKLPTVLILNSNDVTAAGANLTCANHVIFFSPLLKQTQYEYEAQMAQALGRVRRPGQNRLIQVYRMIALDTIDVDILEHRERRTTVLPQYQDPRSKQTRTGAKFKIDAELAKPQKTQLIRDVNGEYKLVPRQMLLAAGGEGVVAGKDRVLGYEKFNSLIKFSTGFIQDD</sequence>
<dbReference type="PANTHER" id="PTHR45626">
    <property type="entry name" value="TRANSCRIPTION TERMINATION FACTOR 2-RELATED"/>
    <property type="match status" value="1"/>
</dbReference>
<dbReference type="InterPro" id="IPR001525">
    <property type="entry name" value="C5_MeTfrase"/>
</dbReference>
<feature type="region of interest" description="Disordered" evidence="6">
    <location>
        <begin position="1"/>
        <end position="171"/>
    </location>
</feature>
<evidence type="ECO:0000313" key="9">
    <source>
        <dbReference type="Proteomes" id="UP000714618"/>
    </source>
</evidence>
<keyword evidence="3" id="KW-0547">Nucleotide-binding</keyword>
<dbReference type="EMBL" id="CAIJEO010000006">
    <property type="protein sequence ID" value="CAD0094996.1"/>
    <property type="molecule type" value="Genomic_DNA"/>
</dbReference>
<keyword evidence="5" id="KW-0067">ATP-binding</keyword>
<feature type="compositionally biased region" description="Basic residues" evidence="6">
    <location>
        <begin position="122"/>
        <end position="135"/>
    </location>
</feature>
<dbReference type="GO" id="GO:0005524">
    <property type="term" value="F:ATP binding"/>
    <property type="evidence" value="ECO:0007669"/>
    <property type="project" value="UniProtKB-KW"/>
</dbReference>
<dbReference type="GO" id="GO:0005634">
    <property type="term" value="C:nucleus"/>
    <property type="evidence" value="ECO:0007669"/>
    <property type="project" value="TreeGrafter"/>
</dbReference>
<keyword evidence="9" id="KW-1185">Reference proteome</keyword>
<dbReference type="SMART" id="SM00487">
    <property type="entry name" value="DEXDc"/>
    <property type="match status" value="1"/>
</dbReference>
<dbReference type="GO" id="GO:0008168">
    <property type="term" value="F:methyltransferase activity"/>
    <property type="evidence" value="ECO:0007669"/>
    <property type="project" value="UniProtKB-KW"/>
</dbReference>
<evidence type="ECO:0000259" key="7">
    <source>
        <dbReference type="SMART" id="SM00487"/>
    </source>
</evidence>
<dbReference type="Gene3D" id="3.40.50.10810">
    <property type="entry name" value="Tandem AAA-ATPase domain"/>
    <property type="match status" value="1"/>
</dbReference>
<dbReference type="Pfam" id="PF00145">
    <property type="entry name" value="DNA_methylase"/>
    <property type="match status" value="1"/>
</dbReference>
<dbReference type="Gene3D" id="3.40.50.150">
    <property type="entry name" value="Vaccinia Virus protein VP39"/>
    <property type="match status" value="1"/>
</dbReference>
<dbReference type="GO" id="GO:0006281">
    <property type="term" value="P:DNA repair"/>
    <property type="evidence" value="ECO:0007669"/>
    <property type="project" value="TreeGrafter"/>
</dbReference>
<evidence type="ECO:0000256" key="2">
    <source>
        <dbReference type="ARBA" id="ARBA00022679"/>
    </source>
</evidence>
<dbReference type="SUPFAM" id="SSF52540">
    <property type="entry name" value="P-loop containing nucleoside triphosphate hydrolases"/>
    <property type="match status" value="2"/>
</dbReference>
<feature type="compositionally biased region" description="Polar residues" evidence="6">
    <location>
        <begin position="138"/>
        <end position="171"/>
    </location>
</feature>
<evidence type="ECO:0000256" key="5">
    <source>
        <dbReference type="ARBA" id="ARBA00022840"/>
    </source>
</evidence>
<protein>
    <recommendedName>
        <fullName evidence="7">Helicase ATP-binding domain-containing protein</fullName>
    </recommendedName>
</protein>
<dbReference type="GO" id="GO:0008094">
    <property type="term" value="F:ATP-dependent activity, acting on DNA"/>
    <property type="evidence" value="ECO:0007669"/>
    <property type="project" value="TreeGrafter"/>
</dbReference>
<dbReference type="SUPFAM" id="SSF53335">
    <property type="entry name" value="S-adenosyl-L-methionine-dependent methyltransferases"/>
    <property type="match status" value="1"/>
</dbReference>
<accession>A0A9N8PHP2</accession>
<feature type="domain" description="Helicase ATP-binding" evidence="7">
    <location>
        <begin position="1285"/>
        <end position="1642"/>
    </location>
</feature>
<reference evidence="8" key="1">
    <citation type="submission" date="2020-06" db="EMBL/GenBank/DDBJ databases">
        <authorList>
            <person name="Onetto C."/>
        </authorList>
    </citation>
    <scope>NUCLEOTIDE SEQUENCE</scope>
</reference>
<gene>
    <name evidence="8" type="ORF">AWRI4233_LOCUS4978</name>
</gene>
<dbReference type="OrthoDB" id="423221at2759"/>
<dbReference type="PANTHER" id="PTHR45626:SF26">
    <property type="entry name" value="FAMILY HELICASE, PUTATIVE (AFU_ORTHOLOGUE AFUA_2G09120)-RELATED"/>
    <property type="match status" value="1"/>
</dbReference>
<feature type="region of interest" description="Disordered" evidence="6">
    <location>
        <begin position="2058"/>
        <end position="2090"/>
    </location>
</feature>
<name>A0A9N8PHP2_9PEZI</name>
<keyword evidence="1" id="KW-0489">Methyltransferase</keyword>
<dbReference type="Proteomes" id="UP000714618">
    <property type="component" value="Unassembled WGS sequence"/>
</dbReference>